<evidence type="ECO:0000313" key="2">
    <source>
        <dbReference type="Proteomes" id="UP001157418"/>
    </source>
</evidence>
<dbReference type="Proteomes" id="UP001157418">
    <property type="component" value="Unassembled WGS sequence"/>
</dbReference>
<keyword evidence="2" id="KW-1185">Reference proteome</keyword>
<dbReference type="AlphaFoldDB" id="A0AAU9LVL6"/>
<protein>
    <submittedName>
        <fullName evidence="1">Uncharacterized protein</fullName>
    </submittedName>
</protein>
<name>A0AAU9LVL6_9ASTR</name>
<reference evidence="1 2" key="1">
    <citation type="submission" date="2022-01" db="EMBL/GenBank/DDBJ databases">
        <authorList>
            <person name="Xiong W."/>
            <person name="Schranz E."/>
        </authorList>
    </citation>
    <scope>NUCLEOTIDE SEQUENCE [LARGE SCALE GENOMIC DNA]</scope>
</reference>
<comment type="caution">
    <text evidence="1">The sequence shown here is derived from an EMBL/GenBank/DDBJ whole genome shotgun (WGS) entry which is preliminary data.</text>
</comment>
<sequence>MIELWRMDGDGDWTKVLTYGPMSFFLWSHSLLHLMRNGNWLIQNEVDVYVLDMKKHTKEMVFTCNPIYTQHKSKEAYHRMGSKNITPRGKYIETTVSPNKYSLYVCTSPSYSLNEAYEKVMIEKYGNDVTQHPEETVELGRSSDLKFAITGTPSRGRGMSSVEYKESQEQVMENADLIANCEVFKWIVIVEML</sequence>
<proteinExistence type="predicted"/>
<evidence type="ECO:0000313" key="1">
    <source>
        <dbReference type="EMBL" id="CAH1412708.1"/>
    </source>
</evidence>
<organism evidence="1 2">
    <name type="scientific">Lactuca virosa</name>
    <dbReference type="NCBI Taxonomy" id="75947"/>
    <lineage>
        <taxon>Eukaryota</taxon>
        <taxon>Viridiplantae</taxon>
        <taxon>Streptophyta</taxon>
        <taxon>Embryophyta</taxon>
        <taxon>Tracheophyta</taxon>
        <taxon>Spermatophyta</taxon>
        <taxon>Magnoliopsida</taxon>
        <taxon>eudicotyledons</taxon>
        <taxon>Gunneridae</taxon>
        <taxon>Pentapetalae</taxon>
        <taxon>asterids</taxon>
        <taxon>campanulids</taxon>
        <taxon>Asterales</taxon>
        <taxon>Asteraceae</taxon>
        <taxon>Cichorioideae</taxon>
        <taxon>Cichorieae</taxon>
        <taxon>Lactucinae</taxon>
        <taxon>Lactuca</taxon>
    </lineage>
</organism>
<accession>A0AAU9LVL6</accession>
<gene>
    <name evidence="1" type="ORF">LVIROSA_LOCUS705</name>
</gene>
<dbReference type="EMBL" id="CAKMRJ010000001">
    <property type="protein sequence ID" value="CAH1412708.1"/>
    <property type="molecule type" value="Genomic_DNA"/>
</dbReference>